<gene>
    <name evidence="1" type="ORF">Fot_13936</name>
</gene>
<organism evidence="1 2">
    <name type="scientific">Forsythia ovata</name>
    <dbReference type="NCBI Taxonomy" id="205694"/>
    <lineage>
        <taxon>Eukaryota</taxon>
        <taxon>Viridiplantae</taxon>
        <taxon>Streptophyta</taxon>
        <taxon>Embryophyta</taxon>
        <taxon>Tracheophyta</taxon>
        <taxon>Spermatophyta</taxon>
        <taxon>Magnoliopsida</taxon>
        <taxon>eudicotyledons</taxon>
        <taxon>Gunneridae</taxon>
        <taxon>Pentapetalae</taxon>
        <taxon>asterids</taxon>
        <taxon>lamiids</taxon>
        <taxon>Lamiales</taxon>
        <taxon>Oleaceae</taxon>
        <taxon>Forsythieae</taxon>
        <taxon>Forsythia</taxon>
    </lineage>
</organism>
<sequence>MKVENFHWMSSIKIFLKGFFHGCQHLIFVRNTSVCKRWKSVADSATFKLACSQIPAREPWFFMVDFQPHLNYHPIVFDSTEKAWKKLNFLPLLQENQYQASCCNFIPVAASGGLICFHRAPGEFIACNPVTGSSRQLASLDSHGQKSKPLQAIAMTSTTASFELVSVSGEYPYSTLSFRIYNSSTDQWEENAILNRKIENPVETETDDDFSLYFLSKCGNVISTNLQRNPCKQYSSVIILKDNEEILYFLSSSGTVVSLQSYTQILLRVSKNTACILRVRNRHNRMWRRNLCCRPSRIPGNCQPPGVEMG</sequence>
<dbReference type="AlphaFoldDB" id="A0ABD1W765"/>
<proteinExistence type="predicted"/>
<evidence type="ECO:0000313" key="2">
    <source>
        <dbReference type="Proteomes" id="UP001604277"/>
    </source>
</evidence>
<dbReference type="PANTHER" id="PTHR31672">
    <property type="entry name" value="BNACNNG10540D PROTEIN"/>
    <property type="match status" value="1"/>
</dbReference>
<reference evidence="2" key="1">
    <citation type="submission" date="2024-07" db="EMBL/GenBank/DDBJ databases">
        <title>Two chromosome-level genome assemblies of Korean endemic species Abeliophyllum distichum and Forsythia ovata (Oleaceae).</title>
        <authorList>
            <person name="Jang H."/>
        </authorList>
    </citation>
    <scope>NUCLEOTIDE SEQUENCE [LARGE SCALE GENOMIC DNA]</scope>
</reference>
<dbReference type="EMBL" id="JBFOLJ010000004">
    <property type="protein sequence ID" value="KAL2544703.1"/>
    <property type="molecule type" value="Genomic_DNA"/>
</dbReference>
<dbReference type="PANTHER" id="PTHR31672:SF7">
    <property type="entry name" value="F-BOX DOMAIN-CONTAINING PROTEIN"/>
    <property type="match status" value="1"/>
</dbReference>
<keyword evidence="2" id="KW-1185">Reference proteome</keyword>
<evidence type="ECO:0000313" key="1">
    <source>
        <dbReference type="EMBL" id="KAL2544703.1"/>
    </source>
</evidence>
<comment type="caution">
    <text evidence="1">The sequence shown here is derived from an EMBL/GenBank/DDBJ whole genome shotgun (WGS) entry which is preliminary data.</text>
</comment>
<dbReference type="Proteomes" id="UP001604277">
    <property type="component" value="Unassembled WGS sequence"/>
</dbReference>
<accession>A0ABD1W765</accession>
<protein>
    <submittedName>
        <fullName evidence="1">F-box only protein 13</fullName>
    </submittedName>
</protein>
<name>A0ABD1W765_9LAMI</name>
<dbReference type="InterPro" id="IPR050796">
    <property type="entry name" value="SCF_F-box_component"/>
</dbReference>